<dbReference type="PANTHER" id="PTHR46434:SF1">
    <property type="entry name" value="GENETIC INTERACTOR OF PROHIBITINS 3, MITOCHONDRIAL"/>
    <property type="match status" value="1"/>
</dbReference>
<dbReference type="Pfam" id="PF01926">
    <property type="entry name" value="MMR_HSR1"/>
    <property type="match status" value="1"/>
</dbReference>
<dbReference type="InterPro" id="IPR050896">
    <property type="entry name" value="Mito_lipid_metab_GTPase"/>
</dbReference>
<protein>
    <recommendedName>
        <fullName evidence="6">G domain-containing protein</fullName>
    </recommendedName>
</protein>
<dbReference type="Gene3D" id="3.40.50.300">
    <property type="entry name" value="P-loop containing nucleotide triphosphate hydrolases"/>
    <property type="match status" value="1"/>
</dbReference>
<feature type="region of interest" description="Disordered" evidence="1">
    <location>
        <begin position="662"/>
        <end position="694"/>
    </location>
</feature>
<dbReference type="CDD" id="cd01855">
    <property type="entry name" value="YqeH"/>
    <property type="match status" value="1"/>
</dbReference>
<evidence type="ECO:0000313" key="4">
    <source>
        <dbReference type="EMBL" id="KAG0565571.1"/>
    </source>
</evidence>
<organism evidence="4 5">
    <name type="scientific">Ceratodon purpureus</name>
    <name type="common">Fire moss</name>
    <name type="synonym">Dicranum purpureum</name>
    <dbReference type="NCBI Taxonomy" id="3225"/>
    <lineage>
        <taxon>Eukaryota</taxon>
        <taxon>Viridiplantae</taxon>
        <taxon>Streptophyta</taxon>
        <taxon>Embryophyta</taxon>
        <taxon>Bryophyta</taxon>
        <taxon>Bryophytina</taxon>
        <taxon>Bryopsida</taxon>
        <taxon>Dicranidae</taxon>
        <taxon>Pseudoditrichales</taxon>
        <taxon>Ditrichaceae</taxon>
        <taxon>Ceratodon</taxon>
    </lineage>
</organism>
<gene>
    <name evidence="4" type="ORF">KC19_8G200700</name>
</gene>
<reference evidence="4" key="1">
    <citation type="submission" date="2020-06" db="EMBL/GenBank/DDBJ databases">
        <title>WGS assembly of Ceratodon purpureus strain R40.</title>
        <authorList>
            <person name="Carey S.B."/>
            <person name="Jenkins J."/>
            <person name="Shu S."/>
            <person name="Lovell J.T."/>
            <person name="Sreedasyam A."/>
            <person name="Maumus F."/>
            <person name="Tiley G.P."/>
            <person name="Fernandez-Pozo N."/>
            <person name="Barry K."/>
            <person name="Chen C."/>
            <person name="Wang M."/>
            <person name="Lipzen A."/>
            <person name="Daum C."/>
            <person name="Saski C.A."/>
            <person name="Payton A.C."/>
            <person name="Mcbreen J.C."/>
            <person name="Conrad R.E."/>
            <person name="Kollar L.M."/>
            <person name="Olsson S."/>
            <person name="Huttunen S."/>
            <person name="Landis J.B."/>
            <person name="Wickett N.J."/>
            <person name="Johnson M.G."/>
            <person name="Rensing S.A."/>
            <person name="Grimwood J."/>
            <person name="Schmutz J."/>
            <person name="Mcdaniel S.F."/>
        </authorList>
    </citation>
    <scope>NUCLEOTIDE SEQUENCE</scope>
    <source>
        <strain evidence="4">R40</strain>
    </source>
</reference>
<name>A0A8T0H0E1_CERPU</name>
<dbReference type="GO" id="GO:0005525">
    <property type="term" value="F:GTP binding"/>
    <property type="evidence" value="ECO:0007669"/>
    <property type="project" value="InterPro"/>
</dbReference>
<dbReference type="InterPro" id="IPR027417">
    <property type="entry name" value="P-loop_NTPase"/>
</dbReference>
<evidence type="ECO:0000313" key="5">
    <source>
        <dbReference type="Proteomes" id="UP000822688"/>
    </source>
</evidence>
<dbReference type="EMBL" id="CM026429">
    <property type="protein sequence ID" value="KAG0565571.1"/>
    <property type="molecule type" value="Genomic_DNA"/>
</dbReference>
<feature type="domain" description="G" evidence="2">
    <location>
        <begin position="434"/>
        <end position="510"/>
    </location>
</feature>
<dbReference type="InterPro" id="IPR006073">
    <property type="entry name" value="GTP-bd"/>
</dbReference>
<sequence>MACLARTVSGCTSCHAAARTLQWAQGGIVSPSSRMIRFYASTRLGKSVRQECYKYCLLGLGHGEFAESPVVSTALGFADRFRSSPTSRIAFSGPFTGSHKFSSSSEGGARASDRSKQLGTVDFSKPGSAVDSDASFERRRQKFLEKLACPGCGVYMQDKDPSRPGYFRMPTILGKADDELEEDVELDEDELEELGTNMGEFEGRAELDESDFTLDENEEDDEELMDIDSRLSVATEWNEVGGDRQAGKDAWAEILSSKHRPKKDGAQDPAEEDEEKVVVCARCHALRNYGKVKDESVENLLPDFDFERVVGTRLKKAYGRRAVVLMVVDGSDFDGSFPRKAAEVLAEADEELGSAWQEGKAGNTPRLLVVMNKIDLLPKQISANRLEQWVRRRSKSGGVTRVAGVHLVSAFKGWGVEQLAEHIKQLAGPRGDCWVVGAQNAGKSSLINSLAKFAGEKRKKTALTEAAVPGTTLGVLKLEGILPARARLFDTPGLIHPHQLSTKLNREEQKLVEVRKELKPRTFRVKIGSSVHVGGLFRLDVVEAPSESIYVTVWASAQLPCHMGKSEKAEELFEKHLGDRLKPPADKERAAEIGRWVPRRVTVTGDSWEHSSVDVAVAGLGWVGIGVKGTAILQAWTYEGVAVTTHEAMVYDMAAIFEKPGFTAVKSPPSKGNKKSKDQKPKPKQTKPMEEMVY</sequence>
<evidence type="ECO:0000259" key="3">
    <source>
        <dbReference type="Pfam" id="PF21516"/>
    </source>
</evidence>
<comment type="caution">
    <text evidence="4">The sequence shown here is derived from an EMBL/GenBank/DDBJ whole genome shotgun (WGS) entry which is preliminary data.</text>
</comment>
<evidence type="ECO:0000256" key="1">
    <source>
        <dbReference type="SAM" id="MobiDB-lite"/>
    </source>
</evidence>
<feature type="compositionally biased region" description="Basic and acidic residues" evidence="1">
    <location>
        <begin position="675"/>
        <end position="694"/>
    </location>
</feature>
<dbReference type="InterPro" id="IPR048422">
    <property type="entry name" value="NOA1/YqeH-like_C"/>
</dbReference>
<keyword evidence="5" id="KW-1185">Reference proteome</keyword>
<feature type="domain" description="NOA1/YqeH-like C-terminal" evidence="3">
    <location>
        <begin position="551"/>
        <end position="648"/>
    </location>
</feature>
<dbReference type="GO" id="GO:0005739">
    <property type="term" value="C:mitochondrion"/>
    <property type="evidence" value="ECO:0007669"/>
    <property type="project" value="TreeGrafter"/>
</dbReference>
<evidence type="ECO:0000259" key="2">
    <source>
        <dbReference type="Pfam" id="PF01926"/>
    </source>
</evidence>
<feature type="region of interest" description="Disordered" evidence="1">
    <location>
        <begin position="97"/>
        <end position="134"/>
    </location>
</feature>
<dbReference type="PANTHER" id="PTHR46434">
    <property type="entry name" value="GENETIC INTERACTOR OF PROHIBITINS 3, MITOCHONDRIAL"/>
    <property type="match status" value="1"/>
</dbReference>
<proteinExistence type="predicted"/>
<dbReference type="Pfam" id="PF21516">
    <property type="entry name" value="YqeH-like_C"/>
    <property type="match status" value="1"/>
</dbReference>
<dbReference type="Proteomes" id="UP000822688">
    <property type="component" value="Chromosome 8"/>
</dbReference>
<dbReference type="AlphaFoldDB" id="A0A8T0H0E1"/>
<evidence type="ECO:0008006" key="6">
    <source>
        <dbReference type="Google" id="ProtNLM"/>
    </source>
</evidence>
<accession>A0A8T0H0E1</accession>
<dbReference type="SUPFAM" id="SSF52540">
    <property type="entry name" value="P-loop containing nucleoside triphosphate hydrolases"/>
    <property type="match status" value="1"/>
</dbReference>